<evidence type="ECO:0000256" key="1">
    <source>
        <dbReference type="ARBA" id="ARBA00023002"/>
    </source>
</evidence>
<evidence type="ECO:0000313" key="2">
    <source>
        <dbReference type="EMBL" id="KAK3919815.1"/>
    </source>
</evidence>
<comment type="caution">
    <text evidence="2">The sequence shown here is derived from an EMBL/GenBank/DDBJ whole genome shotgun (WGS) entry which is preliminary data.</text>
</comment>
<evidence type="ECO:0000313" key="3">
    <source>
        <dbReference type="Proteomes" id="UP001219518"/>
    </source>
</evidence>
<dbReference type="Gene3D" id="3.40.50.720">
    <property type="entry name" value="NAD(P)-binding Rossmann-like Domain"/>
    <property type="match status" value="1"/>
</dbReference>
<reference evidence="2" key="2">
    <citation type="journal article" date="2023" name="BMC Genomics">
        <title>Pest status, molecular evolution, and epigenetic factors derived from the genome assembly of Frankliniella fusca, a thysanopteran phytovirus vector.</title>
        <authorList>
            <person name="Catto M.A."/>
            <person name="Labadie P.E."/>
            <person name="Jacobson A.L."/>
            <person name="Kennedy G.G."/>
            <person name="Srinivasan R."/>
            <person name="Hunt B.G."/>
        </authorList>
    </citation>
    <scope>NUCLEOTIDE SEQUENCE</scope>
    <source>
        <strain evidence="2">PL_HMW_Pooled</strain>
    </source>
</reference>
<dbReference type="GO" id="GO:0004303">
    <property type="term" value="F:estradiol 17-beta-dehydrogenase [NAD(P)+] activity"/>
    <property type="evidence" value="ECO:0007669"/>
    <property type="project" value="TreeGrafter"/>
</dbReference>
<gene>
    <name evidence="2" type="ORF">KUF71_009100</name>
</gene>
<dbReference type="PANTHER" id="PTHR43658">
    <property type="entry name" value="SHORT-CHAIN DEHYDROGENASE/REDUCTASE"/>
    <property type="match status" value="1"/>
</dbReference>
<dbReference type="InterPro" id="IPR036291">
    <property type="entry name" value="NAD(P)-bd_dom_sf"/>
</dbReference>
<dbReference type="GO" id="GO:0008209">
    <property type="term" value="P:androgen metabolic process"/>
    <property type="evidence" value="ECO:0007669"/>
    <property type="project" value="TreeGrafter"/>
</dbReference>
<dbReference type="GO" id="GO:0008210">
    <property type="term" value="P:estrogen metabolic process"/>
    <property type="evidence" value="ECO:0007669"/>
    <property type="project" value="TreeGrafter"/>
</dbReference>
<protein>
    <submittedName>
        <fullName evidence="2">3-hydroxyacyl-CoA dehydrogenase type-2</fullName>
    </submittedName>
</protein>
<name>A0AAE1HFV7_9NEOP</name>
<sequence length="254" mass="27627">MLKDLVVVVTGAVNGLGRQTLARFCKENAFVFGCDIRDDKGELVKTFGEKVGFLKADVRKEEDMVQVFQRTKERFGRLDVLVNCAGYAATYVTLTQTGVPFNLEHFSRLLEVNICGQFNASRLAAKEMAKNEPDKDGSRGVIILTSGFAAKTARNGQAGISACCGGIESMTLPMSRDLGSIGIRVATIAPGVFSTPLTDSLTEEVKEFIIRCQSFPHRLGKPSEYSDLALHILQNKMINGDILSIDGGLVLPNF</sequence>
<keyword evidence="3" id="KW-1185">Reference proteome</keyword>
<dbReference type="PRINTS" id="PR00081">
    <property type="entry name" value="GDHRDH"/>
</dbReference>
<reference evidence="2" key="1">
    <citation type="submission" date="2021-07" db="EMBL/GenBank/DDBJ databases">
        <authorList>
            <person name="Catto M.A."/>
            <person name="Jacobson A."/>
            <person name="Kennedy G."/>
            <person name="Labadie P."/>
            <person name="Hunt B.G."/>
            <person name="Srinivasan R."/>
        </authorList>
    </citation>
    <scope>NUCLEOTIDE SEQUENCE</scope>
    <source>
        <strain evidence="2">PL_HMW_Pooled</strain>
        <tissue evidence="2">Head</tissue>
    </source>
</reference>
<dbReference type="SUPFAM" id="SSF51735">
    <property type="entry name" value="NAD(P)-binding Rossmann-fold domains"/>
    <property type="match status" value="1"/>
</dbReference>
<dbReference type="GO" id="GO:0006631">
    <property type="term" value="P:fatty acid metabolic process"/>
    <property type="evidence" value="ECO:0007669"/>
    <property type="project" value="TreeGrafter"/>
</dbReference>
<accession>A0AAE1HFV7</accession>
<dbReference type="AlphaFoldDB" id="A0AAE1HFV7"/>
<organism evidence="2 3">
    <name type="scientific">Frankliniella fusca</name>
    <dbReference type="NCBI Taxonomy" id="407009"/>
    <lineage>
        <taxon>Eukaryota</taxon>
        <taxon>Metazoa</taxon>
        <taxon>Ecdysozoa</taxon>
        <taxon>Arthropoda</taxon>
        <taxon>Hexapoda</taxon>
        <taxon>Insecta</taxon>
        <taxon>Pterygota</taxon>
        <taxon>Neoptera</taxon>
        <taxon>Paraneoptera</taxon>
        <taxon>Thysanoptera</taxon>
        <taxon>Terebrantia</taxon>
        <taxon>Thripoidea</taxon>
        <taxon>Thripidae</taxon>
        <taxon>Frankliniella</taxon>
    </lineage>
</organism>
<dbReference type="InterPro" id="IPR002347">
    <property type="entry name" value="SDR_fam"/>
</dbReference>
<dbReference type="Proteomes" id="UP001219518">
    <property type="component" value="Unassembled WGS sequence"/>
</dbReference>
<proteinExistence type="predicted"/>
<dbReference type="EMBL" id="JAHWGI010000983">
    <property type="protein sequence ID" value="KAK3919815.1"/>
    <property type="molecule type" value="Genomic_DNA"/>
</dbReference>
<keyword evidence="1" id="KW-0560">Oxidoreductase</keyword>
<dbReference type="PANTHER" id="PTHR43658:SF8">
    <property type="entry name" value="17-BETA-HYDROXYSTEROID DEHYDROGENASE 14-RELATED"/>
    <property type="match status" value="1"/>
</dbReference>
<dbReference type="GO" id="GO:0005739">
    <property type="term" value="C:mitochondrion"/>
    <property type="evidence" value="ECO:0007669"/>
    <property type="project" value="TreeGrafter"/>
</dbReference>
<dbReference type="Pfam" id="PF00106">
    <property type="entry name" value="adh_short"/>
    <property type="match status" value="1"/>
</dbReference>